<evidence type="ECO:0000256" key="3">
    <source>
        <dbReference type="SAM" id="Phobius"/>
    </source>
</evidence>
<dbReference type="InterPro" id="IPR029787">
    <property type="entry name" value="Nucleotide_cyclase"/>
</dbReference>
<dbReference type="InterPro" id="IPR050469">
    <property type="entry name" value="Diguanylate_Cyclase"/>
</dbReference>
<dbReference type="PROSITE" id="PS50887">
    <property type="entry name" value="GGDEF"/>
    <property type="match status" value="1"/>
</dbReference>
<dbReference type="PANTHER" id="PTHR45138">
    <property type="entry name" value="REGULATORY COMPONENTS OF SENSORY TRANSDUCTION SYSTEM"/>
    <property type="match status" value="1"/>
</dbReference>
<dbReference type="Pfam" id="PF00990">
    <property type="entry name" value="GGDEF"/>
    <property type="match status" value="1"/>
</dbReference>
<dbReference type="EC" id="2.7.7.65" evidence="1"/>
<keyword evidence="3" id="KW-0812">Transmembrane</keyword>
<evidence type="ECO:0000259" key="4">
    <source>
        <dbReference type="PROSITE" id="PS50887"/>
    </source>
</evidence>
<dbReference type="EMBL" id="FXUI01000031">
    <property type="protein sequence ID" value="SMP82886.1"/>
    <property type="molecule type" value="Genomic_DNA"/>
</dbReference>
<dbReference type="PANTHER" id="PTHR45138:SF9">
    <property type="entry name" value="DIGUANYLATE CYCLASE DGCM-RELATED"/>
    <property type="match status" value="1"/>
</dbReference>
<evidence type="ECO:0000313" key="5">
    <source>
        <dbReference type="EMBL" id="SMP82886.1"/>
    </source>
</evidence>
<dbReference type="NCBIfam" id="TIGR00254">
    <property type="entry name" value="GGDEF"/>
    <property type="match status" value="1"/>
</dbReference>
<evidence type="ECO:0000256" key="2">
    <source>
        <dbReference type="ARBA" id="ARBA00034247"/>
    </source>
</evidence>
<accession>A0ABY1QWA7</accession>
<feature type="domain" description="GGDEF" evidence="4">
    <location>
        <begin position="154"/>
        <end position="285"/>
    </location>
</feature>
<feature type="transmembrane region" description="Helical" evidence="3">
    <location>
        <begin position="48"/>
        <end position="75"/>
    </location>
</feature>
<reference evidence="5 6" key="1">
    <citation type="submission" date="2017-05" db="EMBL/GenBank/DDBJ databases">
        <authorList>
            <person name="Varghese N."/>
            <person name="Submissions S."/>
        </authorList>
    </citation>
    <scope>NUCLEOTIDE SEQUENCE [LARGE SCALE GENOMIC DNA]</scope>
    <source>
        <strain evidence="5 6">SM16</strain>
    </source>
</reference>
<dbReference type="SMART" id="SM00267">
    <property type="entry name" value="GGDEF"/>
    <property type="match status" value="1"/>
</dbReference>
<dbReference type="InterPro" id="IPR043128">
    <property type="entry name" value="Rev_trsase/Diguanyl_cyclase"/>
</dbReference>
<gene>
    <name evidence="5" type="ORF">SAMN06296065_1313</name>
</gene>
<sequence length="306" mass="33040">MERLTPSGWVAEGLYFLPRRLACFAIVVIISGIAGADFSFPYVGMGPFYLLLICGAAWSLGGTASFIIAIVVAVLTTMPAVSQEAELSSGILAVKLCIRLVCFGTVAIVISSFRRSFQRERYRARRDTMTGALNHQVFYCRAGKRIEAAGRSNATLLLVMLDLDDFKAINSTHGHGAGDAVLRTFADSLSAIVRREDLVGRLGGDEFGLLLHVPSIAEGQGFALSIHSRLLSLLTQGQYPLTCSMGALLIPPMVSRNLAELMHAADLAMYRAKHAGKNSVQIARADQAMPDHASFGSRAPSRHRMV</sequence>
<name>A0ABY1QWA7_9SPHN</name>
<evidence type="ECO:0000313" key="6">
    <source>
        <dbReference type="Proteomes" id="UP001157910"/>
    </source>
</evidence>
<dbReference type="SUPFAM" id="SSF55073">
    <property type="entry name" value="Nucleotide cyclase"/>
    <property type="match status" value="1"/>
</dbReference>
<dbReference type="Gene3D" id="3.30.70.270">
    <property type="match status" value="1"/>
</dbReference>
<evidence type="ECO:0000256" key="1">
    <source>
        <dbReference type="ARBA" id="ARBA00012528"/>
    </source>
</evidence>
<dbReference type="RefSeq" id="WP_283407258.1">
    <property type="nucleotide sequence ID" value="NZ_FXUI01000031.1"/>
</dbReference>
<comment type="catalytic activity">
    <reaction evidence="2">
        <text>2 GTP = 3',3'-c-di-GMP + 2 diphosphate</text>
        <dbReference type="Rhea" id="RHEA:24898"/>
        <dbReference type="ChEBI" id="CHEBI:33019"/>
        <dbReference type="ChEBI" id="CHEBI:37565"/>
        <dbReference type="ChEBI" id="CHEBI:58805"/>
        <dbReference type="EC" id="2.7.7.65"/>
    </reaction>
</comment>
<dbReference type="InterPro" id="IPR000160">
    <property type="entry name" value="GGDEF_dom"/>
</dbReference>
<feature type="transmembrane region" description="Helical" evidence="3">
    <location>
        <begin position="21"/>
        <end position="42"/>
    </location>
</feature>
<keyword evidence="3" id="KW-0472">Membrane</keyword>
<dbReference type="CDD" id="cd01949">
    <property type="entry name" value="GGDEF"/>
    <property type="match status" value="1"/>
</dbReference>
<dbReference type="Proteomes" id="UP001157910">
    <property type="component" value="Unassembled WGS sequence"/>
</dbReference>
<protein>
    <recommendedName>
        <fullName evidence="1">diguanylate cyclase</fullName>
        <ecNumber evidence="1">2.7.7.65</ecNumber>
    </recommendedName>
</protein>
<keyword evidence="3" id="KW-1133">Transmembrane helix</keyword>
<proteinExistence type="predicted"/>
<feature type="transmembrane region" description="Helical" evidence="3">
    <location>
        <begin position="96"/>
        <end position="113"/>
    </location>
</feature>
<keyword evidence="6" id="KW-1185">Reference proteome</keyword>
<comment type="caution">
    <text evidence="5">The sequence shown here is derived from an EMBL/GenBank/DDBJ whole genome shotgun (WGS) entry which is preliminary data.</text>
</comment>
<organism evidence="5 6">
    <name type="scientific">Novosphingobium panipatense</name>
    <dbReference type="NCBI Taxonomy" id="428991"/>
    <lineage>
        <taxon>Bacteria</taxon>
        <taxon>Pseudomonadati</taxon>
        <taxon>Pseudomonadota</taxon>
        <taxon>Alphaproteobacteria</taxon>
        <taxon>Sphingomonadales</taxon>
        <taxon>Sphingomonadaceae</taxon>
        <taxon>Novosphingobium</taxon>
    </lineage>
</organism>